<dbReference type="Proteomes" id="UP001603857">
    <property type="component" value="Unassembled WGS sequence"/>
</dbReference>
<keyword evidence="3" id="KW-1185">Reference proteome</keyword>
<proteinExistence type="predicted"/>
<feature type="compositionally biased region" description="Polar residues" evidence="1">
    <location>
        <begin position="41"/>
        <end position="52"/>
    </location>
</feature>
<accession>A0ABD1N386</accession>
<gene>
    <name evidence="2" type="ORF">Fmac_003851</name>
</gene>
<evidence type="ECO:0000313" key="3">
    <source>
        <dbReference type="Proteomes" id="UP001603857"/>
    </source>
</evidence>
<evidence type="ECO:0000256" key="1">
    <source>
        <dbReference type="SAM" id="MobiDB-lite"/>
    </source>
</evidence>
<feature type="region of interest" description="Disordered" evidence="1">
    <location>
        <begin position="41"/>
        <end position="60"/>
    </location>
</feature>
<protein>
    <submittedName>
        <fullName evidence="2">Uncharacterized protein</fullName>
    </submittedName>
</protein>
<dbReference type="EMBL" id="JBGMDY010000002">
    <property type="protein sequence ID" value="KAL2342566.1"/>
    <property type="molecule type" value="Genomic_DNA"/>
</dbReference>
<comment type="caution">
    <text evidence="2">The sequence shown here is derived from an EMBL/GenBank/DDBJ whole genome shotgun (WGS) entry which is preliminary data.</text>
</comment>
<reference evidence="2 3" key="1">
    <citation type="submission" date="2024-08" db="EMBL/GenBank/DDBJ databases">
        <title>Insights into the chromosomal genome structure of Flemingia macrophylla.</title>
        <authorList>
            <person name="Ding Y."/>
            <person name="Zhao Y."/>
            <person name="Bi W."/>
            <person name="Wu M."/>
            <person name="Zhao G."/>
            <person name="Gong Y."/>
            <person name="Li W."/>
            <person name="Zhang P."/>
        </authorList>
    </citation>
    <scope>NUCLEOTIDE SEQUENCE [LARGE SCALE GENOMIC DNA]</scope>
    <source>
        <strain evidence="2">DYQJB</strain>
        <tissue evidence="2">Leaf</tissue>
    </source>
</reference>
<organism evidence="2 3">
    <name type="scientific">Flemingia macrophylla</name>
    <dbReference type="NCBI Taxonomy" id="520843"/>
    <lineage>
        <taxon>Eukaryota</taxon>
        <taxon>Viridiplantae</taxon>
        <taxon>Streptophyta</taxon>
        <taxon>Embryophyta</taxon>
        <taxon>Tracheophyta</taxon>
        <taxon>Spermatophyta</taxon>
        <taxon>Magnoliopsida</taxon>
        <taxon>eudicotyledons</taxon>
        <taxon>Gunneridae</taxon>
        <taxon>Pentapetalae</taxon>
        <taxon>rosids</taxon>
        <taxon>fabids</taxon>
        <taxon>Fabales</taxon>
        <taxon>Fabaceae</taxon>
        <taxon>Papilionoideae</taxon>
        <taxon>50 kb inversion clade</taxon>
        <taxon>NPAAA clade</taxon>
        <taxon>indigoferoid/millettioid clade</taxon>
        <taxon>Phaseoleae</taxon>
        <taxon>Flemingia</taxon>
    </lineage>
</organism>
<evidence type="ECO:0000313" key="2">
    <source>
        <dbReference type="EMBL" id="KAL2342566.1"/>
    </source>
</evidence>
<name>A0ABD1N386_9FABA</name>
<dbReference type="AlphaFoldDB" id="A0ABD1N386"/>
<sequence length="60" mass="6570">MLPSPFQSTIMHPKSFIDGGIWCGYCEKGLSTRNGFRLQQGGSSPLHISNGGNYDDHEIS</sequence>